<dbReference type="STRING" id="1054147.F4PKN3"/>
<feature type="domain" description="Acid ceramidase N-terminal" evidence="2">
    <location>
        <begin position="9"/>
        <end position="63"/>
    </location>
</feature>
<dbReference type="KEGG" id="dfa:DFA_06303"/>
<sequence>MNNSNNNNRVRQFIVNLDDNPYHRWDHVAREYKDKIKDVERYIDQSLLSGGWLARGVLASVQGTLGVMAKLNLVAYAKELKGLSRELSIPLGKMVAMQLIYEASTCCTSMVIPDNQNNQVDISSSSLSSSSSSTSSPSSLVLARTMDWSMDCLKDITVEIDFHQSGASVMKATTWVGYVGVLTGIASQSKTAVSINYRRSDKGSFMDNIKNLISYKWPVGYLVRHVLSTATNYQAVAGTLELSGIVAPCFMTIATVDKGIVLARDPESVFRKSHVRDATNTQLEPNIQTSFNNKNKNNNCITTQSNYFVQTNNEEQNDNDNNFLYSNERRCLAKQQLAKWIETGEPVTDDSIWNLFSTFPIHNDDTIYGTIMNPTTYSIETRIPNTRFGFNLNNNNNNKNNKGMTSKY</sequence>
<dbReference type="AlphaFoldDB" id="F4PKN3"/>
<name>F4PKN3_CACFS</name>
<dbReference type="GeneID" id="14876086"/>
<dbReference type="EC" id="3.5.1.23" evidence="1"/>
<dbReference type="OMA" id="GWWMSFL"/>
<evidence type="ECO:0000256" key="1">
    <source>
        <dbReference type="ARBA" id="ARBA00011891"/>
    </source>
</evidence>
<keyword evidence="4" id="KW-1185">Reference proteome</keyword>
<proteinExistence type="predicted"/>
<evidence type="ECO:0000313" key="3">
    <source>
        <dbReference type="EMBL" id="EGG24157.1"/>
    </source>
</evidence>
<dbReference type="GO" id="GO:0017040">
    <property type="term" value="F:N-acylsphingosine amidohydrolase activity"/>
    <property type="evidence" value="ECO:0007669"/>
    <property type="project" value="UniProtKB-EC"/>
</dbReference>
<gene>
    <name evidence="3" type="ORF">DFA_06303</name>
</gene>
<dbReference type="PANTHER" id="PTHR28583">
    <property type="entry name" value="ACID AMIDASE"/>
    <property type="match status" value="1"/>
</dbReference>
<accession>F4PKN3</accession>
<protein>
    <recommendedName>
        <fullName evidence="1">ceramidase</fullName>
        <ecNumber evidence="1">3.5.1.23</ecNumber>
    </recommendedName>
</protein>
<evidence type="ECO:0000313" key="4">
    <source>
        <dbReference type="Proteomes" id="UP000007797"/>
    </source>
</evidence>
<dbReference type="RefSeq" id="XP_004362008.1">
    <property type="nucleotide sequence ID" value="XM_004361951.1"/>
</dbReference>
<organism evidence="3 4">
    <name type="scientific">Cavenderia fasciculata</name>
    <name type="common">Slime mold</name>
    <name type="synonym">Dictyostelium fasciculatum</name>
    <dbReference type="NCBI Taxonomy" id="261658"/>
    <lineage>
        <taxon>Eukaryota</taxon>
        <taxon>Amoebozoa</taxon>
        <taxon>Evosea</taxon>
        <taxon>Eumycetozoa</taxon>
        <taxon>Dictyostelia</taxon>
        <taxon>Acytosteliales</taxon>
        <taxon>Cavenderiaceae</taxon>
        <taxon>Cavenderia</taxon>
    </lineage>
</organism>
<dbReference type="PANTHER" id="PTHR28583:SF1">
    <property type="entry name" value="ACID CERAMIDASE"/>
    <property type="match status" value="1"/>
</dbReference>
<dbReference type="Gene3D" id="3.60.60.10">
    <property type="entry name" value="Penicillin V Acylase, Chain A"/>
    <property type="match status" value="1"/>
</dbReference>
<evidence type="ECO:0000259" key="2">
    <source>
        <dbReference type="Pfam" id="PF15508"/>
    </source>
</evidence>
<dbReference type="InterPro" id="IPR029130">
    <property type="entry name" value="Acid_ceramidase_N"/>
</dbReference>
<dbReference type="Pfam" id="PF15508">
    <property type="entry name" value="NAAA-beta"/>
    <property type="match status" value="1"/>
</dbReference>
<reference evidence="4" key="1">
    <citation type="journal article" date="2011" name="Genome Res.">
        <title>Phylogeny-wide analysis of social amoeba genomes highlights ancient origins for complex intercellular communication.</title>
        <authorList>
            <person name="Heidel A.J."/>
            <person name="Lawal H.M."/>
            <person name="Felder M."/>
            <person name="Schilde C."/>
            <person name="Helps N.R."/>
            <person name="Tunggal B."/>
            <person name="Rivero F."/>
            <person name="John U."/>
            <person name="Schleicher M."/>
            <person name="Eichinger L."/>
            <person name="Platzer M."/>
            <person name="Noegel A.A."/>
            <person name="Schaap P."/>
            <person name="Gloeckner G."/>
        </authorList>
    </citation>
    <scope>NUCLEOTIDE SEQUENCE [LARGE SCALE GENOMIC DNA]</scope>
    <source>
        <strain evidence="4">SH3</strain>
    </source>
</reference>
<dbReference type="OrthoDB" id="5273684at2759"/>
<dbReference type="Proteomes" id="UP000007797">
    <property type="component" value="Unassembled WGS sequence"/>
</dbReference>
<dbReference type="EMBL" id="GL883007">
    <property type="protein sequence ID" value="EGG24157.1"/>
    <property type="molecule type" value="Genomic_DNA"/>
</dbReference>